<dbReference type="InterPro" id="IPR052609">
    <property type="entry name" value="Ribosome_Biogenesis_Reg"/>
</dbReference>
<feature type="compositionally biased region" description="Polar residues" evidence="1">
    <location>
        <begin position="577"/>
        <end position="594"/>
    </location>
</feature>
<dbReference type="GO" id="GO:0042254">
    <property type="term" value="P:ribosome biogenesis"/>
    <property type="evidence" value="ECO:0007669"/>
    <property type="project" value="TreeGrafter"/>
</dbReference>
<accession>A0A1Y2C5R5</accession>
<feature type="region of interest" description="Disordered" evidence="1">
    <location>
        <begin position="607"/>
        <end position="652"/>
    </location>
</feature>
<dbReference type="EMBL" id="MCGO01000029">
    <property type="protein sequence ID" value="ORY42217.1"/>
    <property type="molecule type" value="Genomic_DNA"/>
</dbReference>
<proteinExistence type="predicted"/>
<name>A0A1Y2C5R5_9FUNG</name>
<organism evidence="2 3">
    <name type="scientific">Rhizoclosmatium globosum</name>
    <dbReference type="NCBI Taxonomy" id="329046"/>
    <lineage>
        <taxon>Eukaryota</taxon>
        <taxon>Fungi</taxon>
        <taxon>Fungi incertae sedis</taxon>
        <taxon>Chytridiomycota</taxon>
        <taxon>Chytridiomycota incertae sedis</taxon>
        <taxon>Chytridiomycetes</taxon>
        <taxon>Chytridiales</taxon>
        <taxon>Chytriomycetaceae</taxon>
        <taxon>Rhizoclosmatium</taxon>
    </lineage>
</organism>
<evidence type="ECO:0000313" key="2">
    <source>
        <dbReference type="EMBL" id="ORY42217.1"/>
    </source>
</evidence>
<sequence>MPATTDTANPANITSEQIAHFLASAGDGKPKTAADVAFAVAAFEARHVLVAAREASFALFGLGAGVFCDGGAAFLRRVLAKASKPALSQLNPPQKLAPNAVVEARIKDAKRLKTIQKSLADDLRHVLLLFTEKTKLRPTIDQDTSLAAEICLLITALDLNSVDSHVLALADTILSSCLNTYKSHNNQKKAFQLYLSKLLDPTLSFRQFLMRERVSLERNDATSKALISSINTTIHTLLDTSLFHKEHMPEYVAALQIVVAPPKSASTALSSQCSGIIHTLKSKDSAKASYPKLLFDRLLELSKDGPQEHVITMFPHLLASFIVSRKRHAKLQDSNLVFSVDFASFLTLLSILVHSTAAASKDFTDSVKNLMLLDSQWSSLGSLSSSVIGNLVRVLVEHDVYKATQDNVSKQQLSAFKDLNSVLVQIVGGLSGSDRGVVFDVLGALMQIDHSVVVDSIDALWIYLVVMIEVSHSHQQPDTKSRASALQFTLLLLQTLTQSRELESFFTQCFNALSEFSQSDLTGSILLEDAFLKALSTAVSKTLPAQLPHLLTFLTHQFFSTPEEDDEPAQKRRATEAPTTSPQILSPFLSQSKSSLHSCTSSEIWYPKSRKRRSPPRAIRRRSRRTLPIRHRPHNPIPTTPTTSKRPRQDPSLAQEHGFTLLLALMQSSEDFWKRNVSTEFIISVVGASLSDSDLITLMKVRVSLFHAECVASNSLDPRMEGETASLVTMALERVQTVMARGKGKGDGVGMGV</sequence>
<dbReference type="PANTHER" id="PTHR15682">
    <property type="entry name" value="UNHEALTHY RIBOSOME BIOGENESIS PROTEIN 2 HOMOLOG"/>
    <property type="match status" value="1"/>
</dbReference>
<protein>
    <submittedName>
        <fullName evidence="2">Uncharacterized protein</fullName>
    </submittedName>
</protein>
<dbReference type="PANTHER" id="PTHR15682:SF2">
    <property type="entry name" value="UNHEALTHY RIBOSOME BIOGENESIS PROTEIN 2 HOMOLOG"/>
    <property type="match status" value="1"/>
</dbReference>
<dbReference type="OrthoDB" id="160374at2759"/>
<keyword evidence="3" id="KW-1185">Reference proteome</keyword>
<feature type="compositionally biased region" description="Basic residues" evidence="1">
    <location>
        <begin position="608"/>
        <end position="634"/>
    </location>
</feature>
<gene>
    <name evidence="2" type="ORF">BCR33DRAFT_739249</name>
</gene>
<dbReference type="AlphaFoldDB" id="A0A1Y2C5R5"/>
<dbReference type="Proteomes" id="UP000193642">
    <property type="component" value="Unassembled WGS sequence"/>
</dbReference>
<dbReference type="STRING" id="329046.A0A1Y2C5R5"/>
<feature type="region of interest" description="Disordered" evidence="1">
    <location>
        <begin position="561"/>
        <end position="594"/>
    </location>
</feature>
<evidence type="ECO:0000256" key="1">
    <source>
        <dbReference type="SAM" id="MobiDB-lite"/>
    </source>
</evidence>
<reference evidence="2 3" key="1">
    <citation type="submission" date="2016-07" db="EMBL/GenBank/DDBJ databases">
        <title>Pervasive Adenine N6-methylation of Active Genes in Fungi.</title>
        <authorList>
            <consortium name="DOE Joint Genome Institute"/>
            <person name="Mondo S.J."/>
            <person name="Dannebaum R.O."/>
            <person name="Kuo R.C."/>
            <person name="Labutti K."/>
            <person name="Haridas S."/>
            <person name="Kuo A."/>
            <person name="Salamov A."/>
            <person name="Ahrendt S.R."/>
            <person name="Lipzen A."/>
            <person name="Sullivan W."/>
            <person name="Andreopoulos W.B."/>
            <person name="Clum A."/>
            <person name="Lindquist E."/>
            <person name="Daum C."/>
            <person name="Ramamoorthy G.K."/>
            <person name="Gryganskyi A."/>
            <person name="Culley D."/>
            <person name="Magnuson J.K."/>
            <person name="James T.Y."/>
            <person name="O'Malley M.A."/>
            <person name="Stajich J.E."/>
            <person name="Spatafora J.W."/>
            <person name="Visel A."/>
            <person name="Grigoriev I.V."/>
        </authorList>
    </citation>
    <scope>NUCLEOTIDE SEQUENCE [LARGE SCALE GENOMIC DNA]</scope>
    <source>
        <strain evidence="2 3">JEL800</strain>
    </source>
</reference>
<dbReference type="GO" id="GO:0005730">
    <property type="term" value="C:nucleolus"/>
    <property type="evidence" value="ECO:0007669"/>
    <property type="project" value="TreeGrafter"/>
</dbReference>
<comment type="caution">
    <text evidence="2">The sequence shown here is derived from an EMBL/GenBank/DDBJ whole genome shotgun (WGS) entry which is preliminary data.</text>
</comment>
<evidence type="ECO:0000313" key="3">
    <source>
        <dbReference type="Proteomes" id="UP000193642"/>
    </source>
</evidence>